<organism evidence="3 4">
    <name type="scientific">Penicillium nalgiovense</name>
    <dbReference type="NCBI Taxonomy" id="60175"/>
    <lineage>
        <taxon>Eukaryota</taxon>
        <taxon>Fungi</taxon>
        <taxon>Dikarya</taxon>
        <taxon>Ascomycota</taxon>
        <taxon>Pezizomycotina</taxon>
        <taxon>Eurotiomycetes</taxon>
        <taxon>Eurotiomycetidae</taxon>
        <taxon>Eurotiales</taxon>
        <taxon>Aspergillaceae</taxon>
        <taxon>Penicillium</taxon>
    </lineage>
</organism>
<accession>A0A9W4HRM0</accession>
<evidence type="ECO:0000313" key="3">
    <source>
        <dbReference type="EMBL" id="CAG8098534.1"/>
    </source>
</evidence>
<protein>
    <recommendedName>
        <fullName evidence="2">Cyanovirin-N domain-containing protein</fullName>
    </recommendedName>
</protein>
<gene>
    <name evidence="3" type="ORF">PNAL_LOCUS4620</name>
</gene>
<dbReference type="SMART" id="SM01111">
    <property type="entry name" value="CVNH"/>
    <property type="match status" value="1"/>
</dbReference>
<dbReference type="SUPFAM" id="SSF51322">
    <property type="entry name" value="Cyanovirin-N"/>
    <property type="match status" value="1"/>
</dbReference>
<feature type="domain" description="Cyanovirin-N" evidence="2">
    <location>
        <begin position="20"/>
        <end position="154"/>
    </location>
</feature>
<sequence>MIHTLYTLLYILLSQIDTMSFHETASEIELEDGHILKAVLRNEDGDEQESTLDLNEHIGNDNGMFHVQSDLCPCITPTYLHRLCDTSRSNYLVGQFHWDGGDFHSSAEDVSLEREGDDDVPILRARLHDVEGELQDADINLAERIGNDNGELVFN</sequence>
<dbReference type="PANTHER" id="PTHR42076:SF1">
    <property type="entry name" value="CYANOVIRIN-N DOMAIN-CONTAINING PROTEIN"/>
    <property type="match status" value="1"/>
</dbReference>
<proteinExistence type="predicted"/>
<comment type="caution">
    <text evidence="3">The sequence shown here is derived from an EMBL/GenBank/DDBJ whole genome shotgun (WGS) entry which is preliminary data.</text>
</comment>
<evidence type="ECO:0000256" key="1">
    <source>
        <dbReference type="SAM" id="SignalP"/>
    </source>
</evidence>
<dbReference type="InterPro" id="IPR036673">
    <property type="entry name" value="Cyanovirin-N_sf"/>
</dbReference>
<dbReference type="PANTHER" id="PTHR42076">
    <property type="entry name" value="CYANOVIRIN-N HOMOLOG"/>
    <property type="match status" value="1"/>
</dbReference>
<reference evidence="3" key="1">
    <citation type="submission" date="2021-07" db="EMBL/GenBank/DDBJ databases">
        <authorList>
            <person name="Branca A.L. A."/>
        </authorList>
    </citation>
    <scope>NUCLEOTIDE SEQUENCE</scope>
</reference>
<dbReference type="OrthoDB" id="2013972at2759"/>
<dbReference type="InterPro" id="IPR011058">
    <property type="entry name" value="Cyanovirin-N"/>
</dbReference>
<dbReference type="AlphaFoldDB" id="A0A9W4HRM0"/>
<dbReference type="Pfam" id="PF08881">
    <property type="entry name" value="CVNH"/>
    <property type="match status" value="1"/>
</dbReference>
<name>A0A9W4HRM0_PENNA</name>
<dbReference type="EMBL" id="CAJVNV010000188">
    <property type="protein sequence ID" value="CAG8098534.1"/>
    <property type="molecule type" value="Genomic_DNA"/>
</dbReference>
<feature type="chain" id="PRO_5040768592" description="Cyanovirin-N domain-containing protein" evidence="1">
    <location>
        <begin position="19"/>
        <end position="155"/>
    </location>
</feature>
<feature type="signal peptide" evidence="1">
    <location>
        <begin position="1"/>
        <end position="18"/>
    </location>
</feature>
<dbReference type="Proteomes" id="UP001153461">
    <property type="component" value="Unassembled WGS sequence"/>
</dbReference>
<evidence type="ECO:0000313" key="4">
    <source>
        <dbReference type="Proteomes" id="UP001153461"/>
    </source>
</evidence>
<dbReference type="Gene3D" id="2.30.60.10">
    <property type="entry name" value="Cyanovirin-N"/>
    <property type="match status" value="1"/>
</dbReference>
<keyword evidence="1" id="KW-0732">Signal</keyword>
<evidence type="ECO:0000259" key="2">
    <source>
        <dbReference type="SMART" id="SM01111"/>
    </source>
</evidence>